<dbReference type="Gene3D" id="3.30.70.270">
    <property type="match status" value="1"/>
</dbReference>
<feature type="transmembrane region" description="Helical" evidence="1">
    <location>
        <begin position="194"/>
        <end position="214"/>
    </location>
</feature>
<accession>A0ABT1RN94</accession>
<evidence type="ECO:0000259" key="2">
    <source>
        <dbReference type="PROSITE" id="PS50887"/>
    </source>
</evidence>
<feature type="transmembrane region" description="Helical" evidence="1">
    <location>
        <begin position="63"/>
        <end position="80"/>
    </location>
</feature>
<dbReference type="PANTHER" id="PTHR45138">
    <property type="entry name" value="REGULATORY COMPONENTS OF SENSORY TRANSDUCTION SYSTEM"/>
    <property type="match status" value="1"/>
</dbReference>
<dbReference type="EMBL" id="JANFXK010000007">
    <property type="protein sequence ID" value="MCQ4636644.1"/>
    <property type="molecule type" value="Genomic_DNA"/>
</dbReference>
<dbReference type="SUPFAM" id="SSF55073">
    <property type="entry name" value="Nucleotide cyclase"/>
    <property type="match status" value="1"/>
</dbReference>
<evidence type="ECO:0000313" key="4">
    <source>
        <dbReference type="Proteomes" id="UP001524502"/>
    </source>
</evidence>
<protein>
    <submittedName>
        <fullName evidence="3">GGDEF domain-containing protein</fullName>
    </submittedName>
</protein>
<dbReference type="SMART" id="SM00267">
    <property type="entry name" value="GGDEF"/>
    <property type="match status" value="1"/>
</dbReference>
<keyword evidence="1" id="KW-0472">Membrane</keyword>
<dbReference type="Proteomes" id="UP001524502">
    <property type="component" value="Unassembled WGS sequence"/>
</dbReference>
<keyword evidence="1" id="KW-1133">Transmembrane helix</keyword>
<feature type="domain" description="GGDEF" evidence="2">
    <location>
        <begin position="278"/>
        <end position="405"/>
    </location>
</feature>
<name>A0ABT1RN94_9FIRM</name>
<dbReference type="NCBIfam" id="TIGR00254">
    <property type="entry name" value="GGDEF"/>
    <property type="match status" value="1"/>
</dbReference>
<feature type="transmembrane region" description="Helical" evidence="1">
    <location>
        <begin position="6"/>
        <end position="25"/>
    </location>
</feature>
<feature type="transmembrane region" description="Helical" evidence="1">
    <location>
        <begin position="168"/>
        <end position="188"/>
    </location>
</feature>
<dbReference type="CDD" id="cd01949">
    <property type="entry name" value="GGDEF"/>
    <property type="match status" value="1"/>
</dbReference>
<evidence type="ECO:0000256" key="1">
    <source>
        <dbReference type="SAM" id="Phobius"/>
    </source>
</evidence>
<reference evidence="3 4" key="1">
    <citation type="submission" date="2022-06" db="EMBL/GenBank/DDBJ databases">
        <title>Isolation of gut microbiota from human fecal samples.</title>
        <authorList>
            <person name="Pamer E.G."/>
            <person name="Barat B."/>
            <person name="Waligurski E."/>
            <person name="Medina S."/>
            <person name="Paddock L."/>
            <person name="Mostad J."/>
        </authorList>
    </citation>
    <scope>NUCLEOTIDE SEQUENCE [LARGE SCALE GENOMIC DNA]</scope>
    <source>
        <strain evidence="3 4">SL.3.17</strain>
    </source>
</reference>
<dbReference type="InterPro" id="IPR043128">
    <property type="entry name" value="Rev_trsase/Diguanyl_cyclase"/>
</dbReference>
<dbReference type="InterPro" id="IPR050469">
    <property type="entry name" value="Diguanylate_Cyclase"/>
</dbReference>
<dbReference type="InterPro" id="IPR029787">
    <property type="entry name" value="Nucleotide_cyclase"/>
</dbReference>
<gene>
    <name evidence="3" type="ORF">NE619_07870</name>
</gene>
<dbReference type="InterPro" id="IPR000160">
    <property type="entry name" value="GGDEF_dom"/>
</dbReference>
<dbReference type="PANTHER" id="PTHR45138:SF6">
    <property type="entry name" value="DIGUANYLATE CYCLASE DGCN"/>
    <property type="match status" value="1"/>
</dbReference>
<keyword evidence="1" id="KW-0812">Transmembrane</keyword>
<dbReference type="PROSITE" id="PS50887">
    <property type="entry name" value="GGDEF"/>
    <property type="match status" value="1"/>
</dbReference>
<proteinExistence type="predicted"/>
<feature type="transmembrane region" description="Helical" evidence="1">
    <location>
        <begin position="87"/>
        <end position="111"/>
    </location>
</feature>
<evidence type="ECO:0000313" key="3">
    <source>
        <dbReference type="EMBL" id="MCQ4636644.1"/>
    </source>
</evidence>
<sequence>MFSVLLVLVVGVAYFYFNWQFMAFVDDCFGRERKAGQIVCTFVINYAVFYICSSLQLHLIANWTIFFIFLVVEVFIIYRSTWVVSAYMALLGVVQGLAINIILRCGFSLILVKPLTLFDNQVTEGGNLKRYPVLLGFLLAGMLFQLARRKGVYTRVKRLAEDRASLSFLVRIVLILYVYLVLNLLTYYTGGNELVMKLWGIKSALFAMLGLYFASSYSMRMSRLKTYADANKREREALFLEKQEEEQLRTLAYTDLLTGCGNRQYADAVLAEEWQNETAFSICFVDLNGLKEINDRYGHLDGDQYLLTVARTIKQYIRMEDLLFRYGGDEFLILFLDTKGEVPLQRMKSVNQELAGFCKERGSKITMSVSWGLADRKEAESVQEMLGLADERMYRNKQETHRQRR</sequence>
<comment type="caution">
    <text evidence="3">The sequence shown here is derived from an EMBL/GenBank/DDBJ whole genome shotgun (WGS) entry which is preliminary data.</text>
</comment>
<dbReference type="RefSeq" id="WP_256131938.1">
    <property type="nucleotide sequence ID" value="NZ_JANFXK010000007.1"/>
</dbReference>
<dbReference type="Pfam" id="PF00990">
    <property type="entry name" value="GGDEF"/>
    <property type="match status" value="1"/>
</dbReference>
<keyword evidence="4" id="KW-1185">Reference proteome</keyword>
<feature type="transmembrane region" description="Helical" evidence="1">
    <location>
        <begin position="131"/>
        <end position="147"/>
    </location>
</feature>
<organism evidence="3 4">
    <name type="scientific">Anaerovorax odorimutans</name>
    <dbReference type="NCBI Taxonomy" id="109327"/>
    <lineage>
        <taxon>Bacteria</taxon>
        <taxon>Bacillati</taxon>
        <taxon>Bacillota</taxon>
        <taxon>Clostridia</taxon>
        <taxon>Peptostreptococcales</taxon>
        <taxon>Anaerovoracaceae</taxon>
        <taxon>Anaerovorax</taxon>
    </lineage>
</organism>